<dbReference type="Pfam" id="PF02743">
    <property type="entry name" value="dCache_1"/>
    <property type="match status" value="1"/>
</dbReference>
<comment type="similarity">
    <text evidence="10">Belongs to the methyl-accepting chemotaxis (MCP) protein family.</text>
</comment>
<evidence type="ECO:0000256" key="3">
    <source>
        <dbReference type="ARBA" id="ARBA00022481"/>
    </source>
</evidence>
<evidence type="ECO:0000256" key="4">
    <source>
        <dbReference type="ARBA" id="ARBA00022500"/>
    </source>
</evidence>
<dbReference type="PROSITE" id="PS50192">
    <property type="entry name" value="T_SNARE"/>
    <property type="match status" value="1"/>
</dbReference>
<evidence type="ECO:0000256" key="7">
    <source>
        <dbReference type="ARBA" id="ARBA00022989"/>
    </source>
</evidence>
<evidence type="ECO:0000259" key="15">
    <source>
        <dbReference type="PROSITE" id="PS50192"/>
    </source>
</evidence>
<dbReference type="Gene3D" id="3.30.450.20">
    <property type="entry name" value="PAS domain"/>
    <property type="match status" value="1"/>
</dbReference>
<dbReference type="PANTHER" id="PTHR32089:SF39">
    <property type="entry name" value="METHYL-ACCEPTING CHEMOTAXIS PROTEIN HLYB"/>
    <property type="match status" value="1"/>
</dbReference>
<organism evidence="17 18">
    <name type="scientific">Salinimonas profundi</name>
    <dbReference type="NCBI Taxonomy" id="2729140"/>
    <lineage>
        <taxon>Bacteria</taxon>
        <taxon>Pseudomonadati</taxon>
        <taxon>Pseudomonadota</taxon>
        <taxon>Gammaproteobacteria</taxon>
        <taxon>Alteromonadales</taxon>
        <taxon>Alteromonadaceae</taxon>
        <taxon>Alteromonas/Salinimonas group</taxon>
        <taxon>Salinimonas</taxon>
    </lineage>
</organism>
<keyword evidence="5" id="KW-0997">Cell inner membrane</keyword>
<evidence type="ECO:0000256" key="8">
    <source>
        <dbReference type="ARBA" id="ARBA00023136"/>
    </source>
</evidence>
<dbReference type="Pfam" id="PF00672">
    <property type="entry name" value="HAMP"/>
    <property type="match status" value="1"/>
</dbReference>
<keyword evidence="6 13" id="KW-0812">Transmembrane</keyword>
<dbReference type="Pfam" id="PF00015">
    <property type="entry name" value="MCPsignal"/>
    <property type="match status" value="1"/>
</dbReference>
<keyword evidence="3" id="KW-0488">Methylation</keyword>
<feature type="transmembrane region" description="Helical" evidence="13">
    <location>
        <begin position="12"/>
        <end position="30"/>
    </location>
</feature>
<evidence type="ECO:0000256" key="10">
    <source>
        <dbReference type="ARBA" id="ARBA00029447"/>
    </source>
</evidence>
<keyword evidence="7 13" id="KW-1133">Transmembrane helix</keyword>
<evidence type="ECO:0000256" key="2">
    <source>
        <dbReference type="ARBA" id="ARBA00022475"/>
    </source>
</evidence>
<keyword evidence="9 11" id="KW-0807">Transducer</keyword>
<feature type="region of interest" description="Disordered" evidence="12">
    <location>
        <begin position="410"/>
        <end position="435"/>
    </location>
</feature>
<comment type="subcellular location">
    <subcellularLocation>
        <location evidence="1">Cell inner membrane</location>
        <topology evidence="1">Multi-pass membrane protein</topology>
    </subcellularLocation>
</comment>
<dbReference type="CDD" id="cd06225">
    <property type="entry name" value="HAMP"/>
    <property type="match status" value="1"/>
</dbReference>
<dbReference type="CDD" id="cd12912">
    <property type="entry name" value="PDC2_MCP_like"/>
    <property type="match status" value="1"/>
</dbReference>
<dbReference type="CDD" id="cd11386">
    <property type="entry name" value="MCP_signal"/>
    <property type="match status" value="1"/>
</dbReference>
<feature type="domain" description="T-SNARE coiled-coil homology" evidence="15">
    <location>
        <begin position="554"/>
        <end position="616"/>
    </location>
</feature>
<dbReference type="PROSITE" id="PS50885">
    <property type="entry name" value="HAMP"/>
    <property type="match status" value="1"/>
</dbReference>
<name>A0ABR8LKZ6_9ALTE</name>
<evidence type="ECO:0000256" key="6">
    <source>
        <dbReference type="ARBA" id="ARBA00022692"/>
    </source>
</evidence>
<accession>A0ABR8LKZ6</accession>
<evidence type="ECO:0000256" key="9">
    <source>
        <dbReference type="ARBA" id="ARBA00023224"/>
    </source>
</evidence>
<dbReference type="InterPro" id="IPR000727">
    <property type="entry name" value="T_SNARE_dom"/>
</dbReference>
<dbReference type="InterPro" id="IPR004089">
    <property type="entry name" value="MCPsignal_dom"/>
</dbReference>
<dbReference type="SUPFAM" id="SSF58104">
    <property type="entry name" value="Methyl-accepting chemotaxis protein (MCP) signaling domain"/>
    <property type="match status" value="1"/>
</dbReference>
<dbReference type="SMART" id="SM00304">
    <property type="entry name" value="HAMP"/>
    <property type="match status" value="1"/>
</dbReference>
<evidence type="ECO:0000259" key="14">
    <source>
        <dbReference type="PROSITE" id="PS50111"/>
    </source>
</evidence>
<evidence type="ECO:0000313" key="18">
    <source>
        <dbReference type="Proteomes" id="UP000624419"/>
    </source>
</evidence>
<evidence type="ECO:0000256" key="13">
    <source>
        <dbReference type="SAM" id="Phobius"/>
    </source>
</evidence>
<reference evidence="17 18" key="1">
    <citation type="submission" date="2020-04" db="EMBL/GenBank/DDBJ databases">
        <title>Salinimonas sp. HHU 13199.</title>
        <authorList>
            <person name="Cui X."/>
            <person name="Zhang D."/>
        </authorList>
    </citation>
    <scope>NUCLEOTIDE SEQUENCE [LARGE SCALE GENOMIC DNA]</scope>
    <source>
        <strain evidence="17 18">HHU 13199</strain>
    </source>
</reference>
<keyword evidence="4" id="KW-0145">Chemotaxis</keyword>
<feature type="domain" description="HAMP" evidence="16">
    <location>
        <begin position="308"/>
        <end position="362"/>
    </location>
</feature>
<dbReference type="EMBL" id="JABBXD010000008">
    <property type="protein sequence ID" value="MBD3586878.1"/>
    <property type="molecule type" value="Genomic_DNA"/>
</dbReference>
<evidence type="ECO:0000313" key="17">
    <source>
        <dbReference type="EMBL" id="MBD3586878.1"/>
    </source>
</evidence>
<comment type="caution">
    <text evidence="17">The sequence shown here is derived from an EMBL/GenBank/DDBJ whole genome shotgun (WGS) entry which is preliminary data.</text>
</comment>
<protein>
    <submittedName>
        <fullName evidence="17">Methyl-accepting chemotaxis protein</fullName>
    </submittedName>
</protein>
<keyword evidence="18" id="KW-1185">Reference proteome</keyword>
<evidence type="ECO:0000256" key="11">
    <source>
        <dbReference type="PROSITE-ProRule" id="PRU00284"/>
    </source>
</evidence>
<dbReference type="RefSeq" id="WP_191026069.1">
    <property type="nucleotide sequence ID" value="NZ_JABBXD010000008.1"/>
</dbReference>
<feature type="compositionally biased region" description="Low complexity" evidence="12">
    <location>
        <begin position="416"/>
        <end position="433"/>
    </location>
</feature>
<dbReference type="InterPro" id="IPR003660">
    <property type="entry name" value="HAMP_dom"/>
</dbReference>
<keyword evidence="8 13" id="KW-0472">Membrane</keyword>
<dbReference type="Proteomes" id="UP000624419">
    <property type="component" value="Unassembled WGS sequence"/>
</dbReference>
<dbReference type="InterPro" id="IPR033479">
    <property type="entry name" value="dCache_1"/>
</dbReference>
<evidence type="ECO:0000259" key="16">
    <source>
        <dbReference type="PROSITE" id="PS50885"/>
    </source>
</evidence>
<feature type="transmembrane region" description="Helical" evidence="13">
    <location>
        <begin position="289"/>
        <end position="308"/>
    </location>
</feature>
<gene>
    <name evidence="17" type="ORF">HHX48_14120</name>
</gene>
<sequence>MNLSAFSIKQKLIFILVVAVLAATILVSSLNQMVTRELIRGSVEESELPNIVKRLANRVDKEVTVMSAVAHSIATNPDILAWSASGTPKQDEAKVVNYLSRLAAYNNLSVASFADRQTYNYWNQEGFLRTLKNDDQDGWFFAYKDSGQETSLSLYNDPVRGYQLYANYQQVDGRGMSGVAKSVDELVTILNQVKIAQTGMVFMVDATGKVIAHPDASKLGSSTLADLTSDTASQTILSENNFALAEYDNSTSEYLLAGSYIPSAQWYVIAQVPENELYAELNNATRETLIWSLIVAAVFALVGVFFAASITRPLERLADAFQTLGQGGGDLTTRLPAPPQKEMHRLVDGFNNFIGSLHATMSSIVSDSSQVRQAASQVAENTRTTRANSQDQHDRTLQVATAMTQMASSVQEIARSAQSAASSAHASTQTTHQGHVLTKSAVSQIDALSNQIAEVAATIASLNTHTNTIGGILDTIRGISEQTNLLALNAAIEAARAGDHGRGFSVVADEVRTLAQRAAQATDEIQQKIDSFQKDSQQAVGQMQNSQAQTSSVVESARQIDALLEAIADNINQINDMNTHIATATEQQASVVEDVSKNINEISGRNEDNVENSTQLVTASEQLDRAAENLSRQVGHFRL</sequence>
<feature type="domain" description="Methyl-accepting transducer" evidence="14">
    <location>
        <begin position="367"/>
        <end position="603"/>
    </location>
</feature>
<evidence type="ECO:0000256" key="1">
    <source>
        <dbReference type="ARBA" id="ARBA00004429"/>
    </source>
</evidence>
<dbReference type="PANTHER" id="PTHR32089">
    <property type="entry name" value="METHYL-ACCEPTING CHEMOTAXIS PROTEIN MCPB"/>
    <property type="match status" value="1"/>
</dbReference>
<proteinExistence type="inferred from homology"/>
<dbReference type="Gene3D" id="1.10.287.950">
    <property type="entry name" value="Methyl-accepting chemotaxis protein"/>
    <property type="match status" value="1"/>
</dbReference>
<dbReference type="PROSITE" id="PS50111">
    <property type="entry name" value="CHEMOTAXIS_TRANSDUC_2"/>
    <property type="match status" value="1"/>
</dbReference>
<evidence type="ECO:0000256" key="5">
    <source>
        <dbReference type="ARBA" id="ARBA00022519"/>
    </source>
</evidence>
<dbReference type="SMART" id="SM00283">
    <property type="entry name" value="MA"/>
    <property type="match status" value="1"/>
</dbReference>
<evidence type="ECO:0000256" key="12">
    <source>
        <dbReference type="SAM" id="MobiDB-lite"/>
    </source>
</evidence>
<keyword evidence="2" id="KW-1003">Cell membrane</keyword>